<accession>A0A183SKI6</accession>
<dbReference type="InterPro" id="IPR016166">
    <property type="entry name" value="FAD-bd_PCMH"/>
</dbReference>
<reference evidence="4" key="1">
    <citation type="submission" date="2016-06" db="UniProtKB">
        <authorList>
            <consortium name="WormBaseParasite"/>
        </authorList>
    </citation>
    <scope>IDENTIFICATION</scope>
</reference>
<dbReference type="Gene3D" id="3.30.465.10">
    <property type="match status" value="1"/>
</dbReference>
<dbReference type="WBParaSite" id="SSLN_0000488901-mRNA-1">
    <property type="protein sequence ID" value="SSLN_0000488901-mRNA-1"/>
    <property type="gene ID" value="SSLN_0000488901"/>
</dbReference>
<dbReference type="EMBL" id="UYSU01032979">
    <property type="protein sequence ID" value="VDL91119.1"/>
    <property type="molecule type" value="Genomic_DNA"/>
</dbReference>
<dbReference type="InterPro" id="IPR016169">
    <property type="entry name" value="FAD-bd_PCMH_sub2"/>
</dbReference>
<sequence length="512" mass="57736">MLRPDANFDPLLVYRLATELQLRVGIQPKVEVYAFHLEPHAGQVMQVIRAQPRSLSEICRLVRAARTMKLSVRGIGQMSGAERSLYADEYTVLVDCCKLEDLPRMELVKIQRQGEGELTQGLRVLAGVTLDELTDFLVDNNVELYQSGDINTGFGTVVGAVVSASTGVFGPSGGALGGCLADEVICMRIVDCRGELIEYSTEMAIREFSATLGLLGIVYEVTLRYRPLTICKVQFGFYDWCHLTNSGTIKRSIDENDITEVIYVPFNGINPDEPLGDLRYKWCIYSDTVILRTCKRLHILHDEDIFCHPRHKFHLIDPIMGPNIQEIISTPERTPIVLSRAFRVLKRQLMRNNNQTQYTPWAVNSFAPHPSPSRTLRFSLETGPQLNNFSNSMRSILEVLMQLIKNETKDNLNFGLNLCVRIQFTGGTRGGKLRGVGCLNPRENLTDRFLAHITLASLVRPGPNPDWITIASNITRHSLDNIPRSLVSWKTEWHDVRVSVLPFKAFVNVSFF</sequence>
<dbReference type="OrthoDB" id="610608at2759"/>
<organism evidence="4">
    <name type="scientific">Schistocephalus solidus</name>
    <name type="common">Tapeworm</name>
    <dbReference type="NCBI Taxonomy" id="70667"/>
    <lineage>
        <taxon>Eukaryota</taxon>
        <taxon>Metazoa</taxon>
        <taxon>Spiralia</taxon>
        <taxon>Lophotrochozoa</taxon>
        <taxon>Platyhelminthes</taxon>
        <taxon>Cestoda</taxon>
        <taxon>Eucestoda</taxon>
        <taxon>Diphyllobothriidea</taxon>
        <taxon>Diphyllobothriidae</taxon>
        <taxon>Schistocephalus</taxon>
    </lineage>
</organism>
<name>A0A183SKI6_SCHSO</name>
<protein>
    <submittedName>
        <fullName evidence="4">FAD-binding PCMH-type domain-containing protein</fullName>
    </submittedName>
</protein>
<evidence type="ECO:0000313" key="2">
    <source>
        <dbReference type="EMBL" id="VDL91119.1"/>
    </source>
</evidence>
<dbReference type="SUPFAM" id="SSF56176">
    <property type="entry name" value="FAD-binding/transporter-associated domain-like"/>
    <property type="match status" value="1"/>
</dbReference>
<dbReference type="PANTHER" id="PTHR43762">
    <property type="entry name" value="L-GULONOLACTONE OXIDASE"/>
    <property type="match status" value="1"/>
</dbReference>
<dbReference type="PROSITE" id="PS51387">
    <property type="entry name" value="FAD_PCMH"/>
    <property type="match status" value="1"/>
</dbReference>
<proteinExistence type="predicted"/>
<dbReference type="STRING" id="70667.A0A183SKI6"/>
<dbReference type="AlphaFoldDB" id="A0A183SKI6"/>
<dbReference type="Proteomes" id="UP000275846">
    <property type="component" value="Unassembled WGS sequence"/>
</dbReference>
<evidence type="ECO:0000313" key="3">
    <source>
        <dbReference type="Proteomes" id="UP000275846"/>
    </source>
</evidence>
<reference evidence="2 3" key="2">
    <citation type="submission" date="2018-11" db="EMBL/GenBank/DDBJ databases">
        <authorList>
            <consortium name="Pathogen Informatics"/>
        </authorList>
    </citation>
    <scope>NUCLEOTIDE SEQUENCE [LARGE SCALE GENOMIC DNA]</scope>
    <source>
        <strain evidence="2 3">NST_G2</strain>
    </source>
</reference>
<dbReference type="GO" id="GO:0016899">
    <property type="term" value="F:oxidoreductase activity, acting on the CH-OH group of donors, oxygen as acceptor"/>
    <property type="evidence" value="ECO:0007669"/>
    <property type="project" value="InterPro"/>
</dbReference>
<dbReference type="GO" id="GO:0071949">
    <property type="term" value="F:FAD binding"/>
    <property type="evidence" value="ECO:0007669"/>
    <property type="project" value="InterPro"/>
</dbReference>
<feature type="domain" description="FAD-binding PCMH-type" evidence="1">
    <location>
        <begin position="40"/>
        <end position="228"/>
    </location>
</feature>
<dbReference type="InterPro" id="IPR010031">
    <property type="entry name" value="FAD_lactone_oxidase-like"/>
</dbReference>
<keyword evidence="3" id="KW-1185">Reference proteome</keyword>
<evidence type="ECO:0000259" key="1">
    <source>
        <dbReference type="PROSITE" id="PS51387"/>
    </source>
</evidence>
<dbReference type="InterPro" id="IPR036318">
    <property type="entry name" value="FAD-bd_PCMH-like_sf"/>
</dbReference>
<evidence type="ECO:0000313" key="4">
    <source>
        <dbReference type="WBParaSite" id="SSLN_0000488901-mRNA-1"/>
    </source>
</evidence>
<dbReference type="PANTHER" id="PTHR43762:SF1">
    <property type="entry name" value="D-ARABINONO-1,4-LACTONE OXIDASE"/>
    <property type="match status" value="1"/>
</dbReference>
<gene>
    <name evidence="2" type="ORF">SSLN_LOCUS4734</name>
</gene>